<evidence type="ECO:0000313" key="2">
    <source>
        <dbReference type="EMBL" id="GJM49431.1"/>
    </source>
</evidence>
<protein>
    <submittedName>
        <fullName evidence="2">Uncharacterized protein</fullName>
    </submittedName>
</protein>
<name>A0AAV5AVP3_9FLAO</name>
<dbReference type="EMBL" id="BQKA01000006">
    <property type="protein sequence ID" value="GJM49431.1"/>
    <property type="molecule type" value="Genomic_DNA"/>
</dbReference>
<keyword evidence="5" id="KW-1185">Reference proteome</keyword>
<evidence type="ECO:0000256" key="1">
    <source>
        <dbReference type="SAM" id="Coils"/>
    </source>
</evidence>
<reference evidence="2 5" key="1">
    <citation type="submission" date="2021-11" db="EMBL/GenBank/DDBJ databases">
        <title>Draft genome sequence of Capnocytophaga sp. strain KC07075 isolated from cat oral cavity.</title>
        <authorList>
            <person name="Suzuki M."/>
            <person name="Imaoka K."/>
            <person name="Kimura M."/>
            <person name="Morikawa S."/>
            <person name="Maeda K."/>
        </authorList>
    </citation>
    <scope>NUCLEOTIDE SEQUENCE</scope>
    <source>
        <strain evidence="2">KC07075</strain>
        <strain evidence="3 5">KC07079</strain>
    </source>
</reference>
<keyword evidence="1" id="KW-0175">Coiled coil</keyword>
<evidence type="ECO:0000313" key="5">
    <source>
        <dbReference type="Proteomes" id="UP001208692"/>
    </source>
</evidence>
<evidence type="ECO:0000313" key="4">
    <source>
        <dbReference type="Proteomes" id="UP001207736"/>
    </source>
</evidence>
<comment type="caution">
    <text evidence="2">The sequence shown here is derived from an EMBL/GenBank/DDBJ whole genome shotgun (WGS) entry which is preliminary data.</text>
</comment>
<dbReference type="EMBL" id="BQKB01000013">
    <property type="protein sequence ID" value="GJM52581.1"/>
    <property type="molecule type" value="Genomic_DNA"/>
</dbReference>
<dbReference type="RefSeq" id="WP_264846025.1">
    <property type="nucleotide sequence ID" value="NZ_BPMA01000016.1"/>
</dbReference>
<accession>A0AAV5AVP3</accession>
<dbReference type="AlphaFoldDB" id="A0AAV5AVP3"/>
<dbReference type="Proteomes" id="UP001208692">
    <property type="component" value="Unassembled WGS sequence"/>
</dbReference>
<gene>
    <name evidence="2" type="ORF">RCZ15_04060</name>
    <name evidence="3" type="ORF">RCZ16_08980</name>
</gene>
<sequence>MNTNKEKELIKKIYELVKELNEEQEKHKEKEQKEEYVLNLLHSFKKGLEIYDLLTLNSYLRTEENRKQIGQKLYDL</sequence>
<feature type="coiled-coil region" evidence="1">
    <location>
        <begin position="3"/>
        <end position="34"/>
    </location>
</feature>
<dbReference type="Proteomes" id="UP001207736">
    <property type="component" value="Unassembled WGS sequence"/>
</dbReference>
<proteinExistence type="predicted"/>
<evidence type="ECO:0000313" key="3">
    <source>
        <dbReference type="EMBL" id="GJM52581.1"/>
    </source>
</evidence>
<organism evidence="2 4">
    <name type="scientific">Capnocytophaga catalasegens</name>
    <dbReference type="NCBI Taxonomy" id="1004260"/>
    <lineage>
        <taxon>Bacteria</taxon>
        <taxon>Pseudomonadati</taxon>
        <taxon>Bacteroidota</taxon>
        <taxon>Flavobacteriia</taxon>
        <taxon>Flavobacteriales</taxon>
        <taxon>Flavobacteriaceae</taxon>
        <taxon>Capnocytophaga</taxon>
    </lineage>
</organism>